<dbReference type="Proteomes" id="UP000184330">
    <property type="component" value="Unassembled WGS sequence"/>
</dbReference>
<evidence type="ECO:0000313" key="1">
    <source>
        <dbReference type="EMBL" id="CZR66846.1"/>
    </source>
</evidence>
<dbReference type="EMBL" id="FJOG01000040">
    <property type="protein sequence ID" value="CZR66846.1"/>
    <property type="molecule type" value="Genomic_DNA"/>
</dbReference>
<gene>
    <name evidence="1" type="ORF">PAC_16747</name>
</gene>
<proteinExistence type="predicted"/>
<organism evidence="1 2">
    <name type="scientific">Phialocephala subalpina</name>
    <dbReference type="NCBI Taxonomy" id="576137"/>
    <lineage>
        <taxon>Eukaryota</taxon>
        <taxon>Fungi</taxon>
        <taxon>Dikarya</taxon>
        <taxon>Ascomycota</taxon>
        <taxon>Pezizomycotina</taxon>
        <taxon>Leotiomycetes</taxon>
        <taxon>Helotiales</taxon>
        <taxon>Mollisiaceae</taxon>
        <taxon>Phialocephala</taxon>
        <taxon>Phialocephala fortinii species complex</taxon>
    </lineage>
</organism>
<keyword evidence="2" id="KW-1185">Reference proteome</keyword>
<protein>
    <submittedName>
        <fullName evidence="1">Uncharacterized protein</fullName>
    </submittedName>
</protein>
<evidence type="ECO:0000313" key="2">
    <source>
        <dbReference type="Proteomes" id="UP000184330"/>
    </source>
</evidence>
<dbReference type="AlphaFoldDB" id="A0A1L7XPJ0"/>
<accession>A0A1L7XPJ0</accession>
<name>A0A1L7XPJ0_9HELO</name>
<sequence>MVETFWKEEHVQQLPEEEEALVEKIHDGLLEPAILATKPPAADSRFRAAMGSEKSQIEKNTYDFMKQALDSAMEQLEEGRMGTVGARAVHLLFQSMAQRGVEDELVEEFVEPLLEWIWDRVVVCRGEAEKSIWRSDILGTMQSIYADHTMSLHGSSRA</sequence>
<reference evidence="1 2" key="1">
    <citation type="submission" date="2016-03" db="EMBL/GenBank/DDBJ databases">
        <authorList>
            <person name="Ploux O."/>
        </authorList>
    </citation>
    <scope>NUCLEOTIDE SEQUENCE [LARGE SCALE GENOMIC DNA]</scope>
    <source>
        <strain evidence="1 2">UAMH 11012</strain>
    </source>
</reference>